<dbReference type="EMBL" id="KK914782">
    <property type="protein sequence ID" value="KDP28385.1"/>
    <property type="molecule type" value="Genomic_DNA"/>
</dbReference>
<feature type="repeat" description="PPR" evidence="3">
    <location>
        <begin position="143"/>
        <end position="177"/>
    </location>
</feature>
<feature type="repeat" description="PPR" evidence="3">
    <location>
        <begin position="302"/>
        <end position="336"/>
    </location>
</feature>
<dbReference type="InterPro" id="IPR002885">
    <property type="entry name" value="PPR_rpt"/>
</dbReference>
<evidence type="ECO:0000256" key="3">
    <source>
        <dbReference type="PROSITE-ProRule" id="PRU00708"/>
    </source>
</evidence>
<evidence type="ECO:0000313" key="4">
    <source>
        <dbReference type="EMBL" id="KDP28385.1"/>
    </source>
</evidence>
<dbReference type="Pfam" id="PF12854">
    <property type="entry name" value="PPR_1"/>
    <property type="match status" value="1"/>
</dbReference>
<organism evidence="4 5">
    <name type="scientific">Jatropha curcas</name>
    <name type="common">Barbados nut</name>
    <dbReference type="NCBI Taxonomy" id="180498"/>
    <lineage>
        <taxon>Eukaryota</taxon>
        <taxon>Viridiplantae</taxon>
        <taxon>Streptophyta</taxon>
        <taxon>Embryophyta</taxon>
        <taxon>Tracheophyta</taxon>
        <taxon>Spermatophyta</taxon>
        <taxon>Magnoliopsida</taxon>
        <taxon>eudicotyledons</taxon>
        <taxon>Gunneridae</taxon>
        <taxon>Pentapetalae</taxon>
        <taxon>rosids</taxon>
        <taxon>fabids</taxon>
        <taxon>Malpighiales</taxon>
        <taxon>Euphorbiaceae</taxon>
        <taxon>Crotonoideae</taxon>
        <taxon>Jatropheae</taxon>
        <taxon>Jatropha</taxon>
    </lineage>
</organism>
<dbReference type="PROSITE" id="PS51375">
    <property type="entry name" value="PPR"/>
    <property type="match status" value="11"/>
</dbReference>
<dbReference type="Pfam" id="PF01535">
    <property type="entry name" value="PPR"/>
    <property type="match status" value="3"/>
</dbReference>
<keyword evidence="2" id="KW-0677">Repeat</keyword>
<sequence>MSRCTTTIKELRHSCLPFLVKTTKLSPIIYRVRCGQFSSSSACHLDNILLVAFLTKTLNESGTRNLDPDSIPLSEPLVLQIICRSSLHVSKKNAFFKWCSLRHKYKHSACTYSHMFRTLCRAGYLEEIPILLNSMKDDGVVVGADTFKFILDAFVRSGKFDSALEVLDDMEVLGINFSPHMYDSVLVALTRQNKISLALAIFFKLLEASNEKEVCAGNVVSLSLPGSNACNALFVALRKAQMRVEFKKVFDKLRERKGFELDTWGFNICIHAFGCWGDLGTALSLFKEMKHKSTDSGSFGPDLCTYNSLIHVLCLSGKVKDALVVYEELKVSGHEPDAFTYGILIQGCCKSYRMTDATKIFGEMQYSGFLPDTAVYNSLLNGMFKARKVTEACQLFEKMVLDGVRASPSTYNILIDGLCKNGRAEAGYSLFCDLKKKGKFVDAITYSIVVLMLCREGQLEEALRLVEEMEEKGFAVDLVTITSLLIEFHKQGRWDWTEKLMKHIRDGHLLPKVLSWQADMEYSLRNQQSRKKDYTPMFSSNGNPSEIMSLLRYPHLKHHGSDDNVAEDENNSSVDTDQWSSSPYLDHLANQVKSSDNYSQLFSLARGQRVQGKGMNSFDIDMVNTFLSIYLAKGKLSLACKLFEIFRDMSVNPVSYTYNSIMSSFVKKGYFNEAWNVLNEMGEGVCPADVATYNLIIQGLGKMGRADLASSVLDKLMKQGGYLDIVMYNTLINALGKAGRIDEAKLFFQQMKSSGINPDVVTYNILIEIHSKAGHLKDAYKYLKMMLDAGCLPNHVTDTTLDFLAKEIEKQRYQKAYILRKKDDPS</sequence>
<accession>A0A067K7Y7</accession>
<feature type="repeat" description="PPR" evidence="3">
    <location>
        <begin position="689"/>
        <end position="723"/>
    </location>
</feature>
<reference evidence="4 5" key="1">
    <citation type="journal article" date="2014" name="PLoS ONE">
        <title>Global Analysis of Gene Expression Profiles in Physic Nut (Jatropha curcas L.) Seedlings Exposed to Salt Stress.</title>
        <authorList>
            <person name="Zhang L."/>
            <person name="Zhang C."/>
            <person name="Wu P."/>
            <person name="Chen Y."/>
            <person name="Li M."/>
            <person name="Jiang H."/>
            <person name="Wu G."/>
        </authorList>
    </citation>
    <scope>NUCLEOTIDE SEQUENCE [LARGE SCALE GENOMIC DNA]</scope>
    <source>
        <strain evidence="5">cv. GZQX0401</strain>
        <tissue evidence="4">Young leaves</tissue>
    </source>
</reference>
<dbReference type="PANTHER" id="PTHR47941">
    <property type="entry name" value="PENTATRICOPEPTIDE REPEAT-CONTAINING PROTEIN 3, MITOCHONDRIAL"/>
    <property type="match status" value="1"/>
</dbReference>
<dbReference type="SUPFAM" id="SSF81901">
    <property type="entry name" value="HCP-like"/>
    <property type="match status" value="1"/>
</dbReference>
<feature type="repeat" description="PPR" evidence="3">
    <location>
        <begin position="337"/>
        <end position="371"/>
    </location>
</feature>
<comment type="similarity">
    <text evidence="1">Belongs to the PPR family. P subfamily.</text>
</comment>
<evidence type="ECO:0000256" key="2">
    <source>
        <dbReference type="ARBA" id="ARBA00022737"/>
    </source>
</evidence>
<dbReference type="Pfam" id="PF13041">
    <property type="entry name" value="PPR_2"/>
    <property type="match status" value="4"/>
</dbReference>
<feature type="repeat" description="PPR" evidence="3">
    <location>
        <begin position="654"/>
        <end position="688"/>
    </location>
</feature>
<name>A0A067K7Y7_JATCU</name>
<keyword evidence="5" id="KW-1185">Reference proteome</keyword>
<evidence type="ECO:0000313" key="5">
    <source>
        <dbReference type="Proteomes" id="UP000027138"/>
    </source>
</evidence>
<feature type="repeat" description="PPR" evidence="3">
    <location>
        <begin position="724"/>
        <end position="758"/>
    </location>
</feature>
<gene>
    <name evidence="4" type="ORF">JCGZ_14156</name>
</gene>
<feature type="repeat" description="PPR" evidence="3">
    <location>
        <begin position="407"/>
        <end position="441"/>
    </location>
</feature>
<feature type="repeat" description="PPR" evidence="3">
    <location>
        <begin position="108"/>
        <end position="142"/>
    </location>
</feature>
<dbReference type="OrthoDB" id="185373at2759"/>
<protein>
    <recommendedName>
        <fullName evidence="6">Pentacotripeptide-repeat region of PRORP domain-containing protein</fullName>
    </recommendedName>
</protein>
<dbReference type="NCBIfam" id="TIGR00756">
    <property type="entry name" value="PPR"/>
    <property type="match status" value="11"/>
</dbReference>
<feature type="repeat" description="PPR" evidence="3">
    <location>
        <begin position="372"/>
        <end position="406"/>
    </location>
</feature>
<dbReference type="Proteomes" id="UP000027138">
    <property type="component" value="Unassembled WGS sequence"/>
</dbReference>
<dbReference type="InterPro" id="IPR011990">
    <property type="entry name" value="TPR-like_helical_dom_sf"/>
</dbReference>
<proteinExistence type="inferred from homology"/>
<dbReference type="Gene3D" id="1.25.40.10">
    <property type="entry name" value="Tetratricopeptide repeat domain"/>
    <property type="match status" value="5"/>
</dbReference>
<dbReference type="STRING" id="180498.A0A067K7Y7"/>
<feature type="repeat" description="PPR" evidence="3">
    <location>
        <begin position="442"/>
        <end position="476"/>
    </location>
</feature>
<dbReference type="AlphaFoldDB" id="A0A067K7Y7"/>
<feature type="repeat" description="PPR" evidence="3">
    <location>
        <begin position="759"/>
        <end position="793"/>
    </location>
</feature>
<evidence type="ECO:0008006" key="6">
    <source>
        <dbReference type="Google" id="ProtNLM"/>
    </source>
</evidence>
<evidence type="ECO:0000256" key="1">
    <source>
        <dbReference type="ARBA" id="ARBA00007626"/>
    </source>
</evidence>